<dbReference type="RefSeq" id="WP_344366142.1">
    <property type="nucleotide sequence ID" value="NZ_BAAASR010000040.1"/>
</dbReference>
<keyword evidence="2" id="KW-0812">Transmembrane</keyword>
<dbReference type="EMBL" id="BAAASR010000040">
    <property type="protein sequence ID" value="GAA2514714.1"/>
    <property type="molecule type" value="Genomic_DNA"/>
</dbReference>
<evidence type="ECO:0008006" key="5">
    <source>
        <dbReference type="Google" id="ProtNLM"/>
    </source>
</evidence>
<feature type="region of interest" description="Disordered" evidence="1">
    <location>
        <begin position="148"/>
        <end position="239"/>
    </location>
</feature>
<organism evidence="3 4">
    <name type="scientific">Streptomyces gobitricini</name>
    <dbReference type="NCBI Taxonomy" id="68211"/>
    <lineage>
        <taxon>Bacteria</taxon>
        <taxon>Bacillati</taxon>
        <taxon>Actinomycetota</taxon>
        <taxon>Actinomycetes</taxon>
        <taxon>Kitasatosporales</taxon>
        <taxon>Streptomycetaceae</taxon>
        <taxon>Streptomyces</taxon>
    </lineage>
</organism>
<sequence>MADERDEWLDQDAAENLLRGESVGPVDDHARERARKVERALDALRASADPAVGELPGEEAALAAFRAARAEKAAGARAALGASRVPEAAEVGTVRARPGPRGRMRWVRPVRWGLAASVAGLAVGGVAVGAGTGVLPVLGGDSEPLPAASVSAAATPGTPTAEGTTGGSGSATPGTAGEPGGVPPAASATPGTGGERAPGRPDPEGGDGARDQDGTSGWPGGDTADVAGPESGSVSGRGADGTWFARAVQDCRDYRDGRLDRDRRQKLEAAADGAAKFKALCDKVLAGDAQHQNGPAGAGSGGTGSGGSDWGGSGSGGSGWGGSAPGAGGSASGGSGSGGSGPGTGPGGGWGGEDNGGDGGGSDAARPSVSWRPLAPSLSVRHTGLAF</sequence>
<accession>A0ABN3N669</accession>
<keyword evidence="4" id="KW-1185">Reference proteome</keyword>
<feature type="compositionally biased region" description="Low complexity" evidence="1">
    <location>
        <begin position="148"/>
        <end position="163"/>
    </location>
</feature>
<keyword evidence="2" id="KW-0472">Membrane</keyword>
<feature type="region of interest" description="Disordered" evidence="1">
    <location>
        <begin position="292"/>
        <end position="387"/>
    </location>
</feature>
<evidence type="ECO:0000256" key="1">
    <source>
        <dbReference type="SAM" id="MobiDB-lite"/>
    </source>
</evidence>
<feature type="compositionally biased region" description="Gly residues" evidence="1">
    <location>
        <begin position="296"/>
        <end position="362"/>
    </location>
</feature>
<dbReference type="Proteomes" id="UP001499942">
    <property type="component" value="Unassembled WGS sequence"/>
</dbReference>
<comment type="caution">
    <text evidence="3">The sequence shown here is derived from an EMBL/GenBank/DDBJ whole genome shotgun (WGS) entry which is preliminary data.</text>
</comment>
<evidence type="ECO:0000313" key="3">
    <source>
        <dbReference type="EMBL" id="GAA2514714.1"/>
    </source>
</evidence>
<protein>
    <recommendedName>
        <fullName evidence="5">Extensin</fullName>
    </recommendedName>
</protein>
<gene>
    <name evidence="3" type="ORF">GCM10010393_54800</name>
</gene>
<evidence type="ECO:0000256" key="2">
    <source>
        <dbReference type="SAM" id="Phobius"/>
    </source>
</evidence>
<evidence type="ECO:0000313" key="4">
    <source>
        <dbReference type="Proteomes" id="UP001499942"/>
    </source>
</evidence>
<reference evidence="3 4" key="1">
    <citation type="journal article" date="2019" name="Int. J. Syst. Evol. Microbiol.">
        <title>The Global Catalogue of Microorganisms (GCM) 10K type strain sequencing project: providing services to taxonomists for standard genome sequencing and annotation.</title>
        <authorList>
            <consortium name="The Broad Institute Genomics Platform"/>
            <consortium name="The Broad Institute Genome Sequencing Center for Infectious Disease"/>
            <person name="Wu L."/>
            <person name="Ma J."/>
        </authorList>
    </citation>
    <scope>NUCLEOTIDE SEQUENCE [LARGE SCALE GENOMIC DNA]</scope>
    <source>
        <strain evidence="3 4">JCM 5062</strain>
    </source>
</reference>
<proteinExistence type="predicted"/>
<feature type="transmembrane region" description="Helical" evidence="2">
    <location>
        <begin position="112"/>
        <end position="138"/>
    </location>
</feature>
<feature type="compositionally biased region" description="Basic and acidic residues" evidence="1">
    <location>
        <begin position="197"/>
        <end position="213"/>
    </location>
</feature>
<keyword evidence="2" id="KW-1133">Transmembrane helix</keyword>
<name>A0ABN3N669_9ACTN</name>